<dbReference type="Pfam" id="PF13840">
    <property type="entry name" value="ACT_7"/>
    <property type="match status" value="1"/>
</dbReference>
<proteinExistence type="predicted"/>
<reference evidence="3" key="1">
    <citation type="submission" date="2017-09" db="EMBL/GenBank/DDBJ databases">
        <title>Depth-based differentiation of microbial function through sediment-hosted aquifers and enrichment of novel symbionts in the deep terrestrial subsurface.</title>
        <authorList>
            <person name="Probst A.J."/>
            <person name="Ladd B."/>
            <person name="Jarett J.K."/>
            <person name="Geller-Mcgrath D.E."/>
            <person name="Sieber C.M.K."/>
            <person name="Emerson J.B."/>
            <person name="Anantharaman K."/>
            <person name="Thomas B.C."/>
            <person name="Malmstrom R."/>
            <person name="Stieglmeier M."/>
            <person name="Klingl A."/>
            <person name="Woyke T."/>
            <person name="Ryan C.M."/>
            <person name="Banfield J.F."/>
        </authorList>
    </citation>
    <scope>NUCLEOTIDE SEQUENCE [LARGE SCALE GENOMIC DNA]</scope>
</reference>
<dbReference type="InterPro" id="IPR027795">
    <property type="entry name" value="CASTOR_ACT_dom"/>
</dbReference>
<evidence type="ECO:0000313" key="3">
    <source>
        <dbReference type="Proteomes" id="UP000229777"/>
    </source>
</evidence>
<feature type="domain" description="CASTOR ACT" evidence="1">
    <location>
        <begin position="73"/>
        <end position="121"/>
    </location>
</feature>
<dbReference type="AlphaFoldDB" id="A0A2M8F1W5"/>
<dbReference type="Gene3D" id="3.30.2130.10">
    <property type="entry name" value="VC0802-like"/>
    <property type="match status" value="1"/>
</dbReference>
<dbReference type="InterPro" id="IPR045865">
    <property type="entry name" value="ACT-like_dom_sf"/>
</dbReference>
<evidence type="ECO:0000259" key="1">
    <source>
        <dbReference type="Pfam" id="PF13840"/>
    </source>
</evidence>
<comment type="caution">
    <text evidence="2">The sequence shown here is derived from an EMBL/GenBank/DDBJ whole genome shotgun (WGS) entry which is preliminary data.</text>
</comment>
<accession>A0A2M8F1W5</accession>
<dbReference type="SUPFAM" id="SSF55021">
    <property type="entry name" value="ACT-like"/>
    <property type="match status" value="1"/>
</dbReference>
<gene>
    <name evidence="2" type="ORF">CO049_00890</name>
</gene>
<dbReference type="Proteomes" id="UP000229777">
    <property type="component" value="Unassembled WGS sequence"/>
</dbReference>
<dbReference type="EMBL" id="PFSA01000016">
    <property type="protein sequence ID" value="PJC33275.1"/>
    <property type="molecule type" value="Genomic_DNA"/>
</dbReference>
<name>A0A2M8F1W5_9BACT</name>
<organism evidence="2 3">
    <name type="scientific">Candidatus Roizmanbacteria bacterium CG_4_9_14_0_2_um_filter_36_12</name>
    <dbReference type="NCBI Taxonomy" id="1974837"/>
    <lineage>
        <taxon>Bacteria</taxon>
        <taxon>Candidatus Roizmaniibacteriota</taxon>
    </lineage>
</organism>
<evidence type="ECO:0000313" key="2">
    <source>
        <dbReference type="EMBL" id="PJC33275.1"/>
    </source>
</evidence>
<sequence length="131" mass="15031">MTEKIEDVIKTSSILIHPGRYIYLKTTDKNLANHFFVSQDKDETSIVTEEKNLNSVKYSDSVGWFKLIEIKLSVPFLQGFLSRVIKPIADAGFNTLIVSTFSKDYILIKENNIKEVTIILKQMGFKEVIEQ</sequence>
<protein>
    <recommendedName>
        <fullName evidence="1">CASTOR ACT domain-containing protein</fullName>
    </recommendedName>
</protein>